<dbReference type="SUPFAM" id="SSF52768">
    <property type="entry name" value="Arginase/deacetylase"/>
    <property type="match status" value="1"/>
</dbReference>
<evidence type="ECO:0000256" key="1">
    <source>
        <dbReference type="ARBA" id="ARBA00022723"/>
    </source>
</evidence>
<evidence type="ECO:0000256" key="3">
    <source>
        <dbReference type="PROSITE-ProRule" id="PRU00742"/>
    </source>
</evidence>
<reference evidence="4" key="1">
    <citation type="submission" date="2022-09" db="EMBL/GenBank/DDBJ databases">
        <title>Comparative genomics and taxonomic characterization of three novel marine species of genus Reichenbachiella exhibiting antioxidant and polysaccharide degradation activities.</title>
        <authorList>
            <person name="Muhammad N."/>
            <person name="Lee Y.-J."/>
            <person name="Ko J."/>
            <person name="Kim S.-G."/>
        </authorList>
    </citation>
    <scope>NUCLEOTIDE SEQUENCE</scope>
    <source>
        <strain evidence="4">BKB1-1</strain>
    </source>
</reference>
<keyword evidence="2" id="KW-0378">Hydrolase</keyword>
<dbReference type="PANTHER" id="PTHR11358">
    <property type="entry name" value="ARGINASE/AGMATINASE"/>
    <property type="match status" value="1"/>
</dbReference>
<dbReference type="PROSITE" id="PS51409">
    <property type="entry name" value="ARGINASE_2"/>
    <property type="match status" value="1"/>
</dbReference>
<keyword evidence="1" id="KW-0479">Metal-binding</keyword>
<gene>
    <name evidence="4" type="ORF">N6H18_00075</name>
</gene>
<proteinExistence type="inferred from homology"/>
<dbReference type="InterPro" id="IPR023696">
    <property type="entry name" value="Ureohydrolase_dom_sf"/>
</dbReference>
<evidence type="ECO:0000313" key="5">
    <source>
        <dbReference type="Proteomes" id="UP001065174"/>
    </source>
</evidence>
<name>A0ABY6CPC0_9BACT</name>
<accession>A0ABY6CPC0</accession>
<protein>
    <submittedName>
        <fullName evidence="4">Agmatinase family protein</fullName>
    </submittedName>
</protein>
<evidence type="ECO:0000256" key="2">
    <source>
        <dbReference type="ARBA" id="ARBA00022801"/>
    </source>
</evidence>
<dbReference type="PANTHER" id="PTHR11358:SF26">
    <property type="entry name" value="GUANIDINO ACID HYDROLASE, MITOCHONDRIAL"/>
    <property type="match status" value="1"/>
</dbReference>
<evidence type="ECO:0000313" key="4">
    <source>
        <dbReference type="EMBL" id="UXP32371.1"/>
    </source>
</evidence>
<dbReference type="CDD" id="cd11593">
    <property type="entry name" value="Agmatinase-like_2"/>
    <property type="match status" value="1"/>
</dbReference>
<keyword evidence="5" id="KW-1185">Reference proteome</keyword>
<organism evidence="4 5">
    <name type="scientific">Reichenbachiella agarivorans</name>
    <dbReference type="NCBI Taxonomy" id="2979464"/>
    <lineage>
        <taxon>Bacteria</taxon>
        <taxon>Pseudomonadati</taxon>
        <taxon>Bacteroidota</taxon>
        <taxon>Cytophagia</taxon>
        <taxon>Cytophagales</taxon>
        <taxon>Reichenbachiellaceae</taxon>
        <taxon>Reichenbachiella</taxon>
    </lineage>
</organism>
<dbReference type="PIRSF" id="PIRSF036979">
    <property type="entry name" value="Arginase"/>
    <property type="match status" value="1"/>
</dbReference>
<sequence length="341" mass="37849">MPENIKNYNPSAPGLKGTIFGLPHGKEEAEVVVYPVPWEATVSYNSGTAFGPRAILDASVQLGLDLPHRDSPWKRGIWMSPMDGKIKSKSDILRTQIEPYIASLTTGQTYNNSVELLEKVNKSTDSLRQRIKQETLALIQEGKYVGVLGGDHSCALGFVEALAETHQDFGVLQIDAHMDLREAYEGFQHSHASVMFNVMKLKEVTQLVQVGIRDFCEEELGYVHQNENRITVFYDQVIKQRKFEGVHWKTVCEQIIAKLPPKVYVSFDIGGLNPLLCPGTGAPVPGGLDYSEAVYLLQQVKASGRQIIGFDLCEVAPQPYDQQWNANVGARVLYQLCGLVG</sequence>
<dbReference type="Gene3D" id="3.40.800.10">
    <property type="entry name" value="Ureohydrolase domain"/>
    <property type="match status" value="1"/>
</dbReference>
<dbReference type="InterPro" id="IPR006035">
    <property type="entry name" value="Ureohydrolase"/>
</dbReference>
<dbReference type="RefSeq" id="WP_262309806.1">
    <property type="nucleotide sequence ID" value="NZ_CP106679.1"/>
</dbReference>
<dbReference type="Proteomes" id="UP001065174">
    <property type="component" value="Chromosome"/>
</dbReference>
<dbReference type="EMBL" id="CP106679">
    <property type="protein sequence ID" value="UXP32371.1"/>
    <property type="molecule type" value="Genomic_DNA"/>
</dbReference>
<dbReference type="Pfam" id="PF00491">
    <property type="entry name" value="Arginase"/>
    <property type="match status" value="1"/>
</dbReference>
<dbReference type="PRINTS" id="PR00116">
    <property type="entry name" value="ARGINASE"/>
</dbReference>
<comment type="similarity">
    <text evidence="3">Belongs to the arginase family.</text>
</comment>